<dbReference type="EMBL" id="JACHXP010000024">
    <property type="protein sequence ID" value="MBB3192263.1"/>
    <property type="molecule type" value="Genomic_DNA"/>
</dbReference>
<dbReference type="Proteomes" id="UP000547614">
    <property type="component" value="Unassembled WGS sequence"/>
</dbReference>
<dbReference type="RefSeq" id="WP_183327736.1">
    <property type="nucleotide sequence ID" value="NZ_JACHXP010000024.1"/>
</dbReference>
<gene>
    <name evidence="1" type="ORF">FHR94_003551</name>
</gene>
<organism evidence="1 2">
    <name type="scientific">Halomonas cerina</name>
    <dbReference type="NCBI Taxonomy" id="447424"/>
    <lineage>
        <taxon>Bacteria</taxon>
        <taxon>Pseudomonadati</taxon>
        <taxon>Pseudomonadota</taxon>
        <taxon>Gammaproteobacteria</taxon>
        <taxon>Oceanospirillales</taxon>
        <taxon>Halomonadaceae</taxon>
        <taxon>Halomonas</taxon>
    </lineage>
</organism>
<name>A0A839V9E3_9GAMM</name>
<evidence type="ECO:0000313" key="2">
    <source>
        <dbReference type="Proteomes" id="UP000547614"/>
    </source>
</evidence>
<sequence>MMVGRQHLCGHMPAEGVYVYLAANFLEEDRHWRWCLYFERTATEKDLNTYHMLEQEGDTLWSAAIGISHCPFCGEGLPDDTLKEDRVAEMVMTDYRFDWLGR</sequence>
<proteinExistence type="predicted"/>
<comment type="caution">
    <text evidence="1">The sequence shown here is derived from an EMBL/GenBank/DDBJ whole genome shotgun (WGS) entry which is preliminary data.</text>
</comment>
<reference evidence="1 2" key="1">
    <citation type="submission" date="2020-08" db="EMBL/GenBank/DDBJ databases">
        <title>Genomic Encyclopedia of Type Strains, Phase III (KMG-III): the genomes of soil and plant-associated and newly described type strains.</title>
        <authorList>
            <person name="Whitman W."/>
        </authorList>
    </citation>
    <scope>NUCLEOTIDE SEQUENCE [LARGE SCALE GENOMIC DNA]</scope>
    <source>
        <strain evidence="1 2">CECT 7282</strain>
    </source>
</reference>
<keyword evidence="2" id="KW-1185">Reference proteome</keyword>
<protein>
    <submittedName>
        <fullName evidence="1">Uncharacterized protein</fullName>
    </submittedName>
</protein>
<dbReference type="AlphaFoldDB" id="A0A839V9E3"/>
<evidence type="ECO:0000313" key="1">
    <source>
        <dbReference type="EMBL" id="MBB3192263.1"/>
    </source>
</evidence>
<accession>A0A839V9E3</accession>